<reference evidence="1 2" key="1">
    <citation type="submission" date="2020-05" db="EMBL/GenBank/DDBJ databases">
        <title>Genome sequencing of Spirosoma sp. TS118.</title>
        <authorList>
            <person name="Lee J.-H."/>
            <person name="Jeong S."/>
            <person name="Zhao L."/>
            <person name="Jung J.-H."/>
            <person name="Kim M.-K."/>
            <person name="Lim S."/>
        </authorList>
    </citation>
    <scope>NUCLEOTIDE SEQUENCE [LARGE SCALE GENOMIC DNA]</scope>
    <source>
        <strain evidence="1 2">TS118</strain>
    </source>
</reference>
<gene>
    <name evidence="1" type="ORF">HNV11_22875</name>
</gene>
<dbReference type="AlphaFoldDB" id="A0A6M5YGJ3"/>
<dbReference type="EMBL" id="CP053435">
    <property type="protein sequence ID" value="QJW92460.1"/>
    <property type="molecule type" value="Genomic_DNA"/>
</dbReference>
<dbReference type="KEGG" id="stae:HNV11_22875"/>
<proteinExistence type="predicted"/>
<dbReference type="Proteomes" id="UP000502756">
    <property type="component" value="Chromosome"/>
</dbReference>
<keyword evidence="2" id="KW-1185">Reference proteome</keyword>
<name>A0A6M5YGJ3_9BACT</name>
<evidence type="ECO:0000313" key="1">
    <source>
        <dbReference type="EMBL" id="QJW92460.1"/>
    </source>
</evidence>
<organism evidence="1 2">
    <name type="scientific">Spirosoma taeanense</name>
    <dbReference type="NCBI Taxonomy" id="2735870"/>
    <lineage>
        <taxon>Bacteria</taxon>
        <taxon>Pseudomonadati</taxon>
        <taxon>Bacteroidota</taxon>
        <taxon>Cytophagia</taxon>
        <taxon>Cytophagales</taxon>
        <taxon>Cytophagaceae</taxon>
        <taxon>Spirosoma</taxon>
    </lineage>
</organism>
<accession>A0A6M5YGJ3</accession>
<evidence type="ECO:0000313" key="2">
    <source>
        <dbReference type="Proteomes" id="UP000502756"/>
    </source>
</evidence>
<protein>
    <submittedName>
        <fullName evidence="1">Uncharacterized protein</fullName>
    </submittedName>
</protein>
<sequence>MSVVIKPTVNNIISLWFGADTPIRQYKIKLNPDLWKACQRIDHSFHVSSKLRSPEQYRKSDKIAFARAVQQELNRLRASMSKETGCFA</sequence>